<accession>A0A3N4E3Y9</accession>
<reference evidence="19" key="3">
    <citation type="submission" date="2018-11" db="EMBL/GenBank/DDBJ databases">
        <authorList>
            <person name="Hwang Y.J."/>
            <person name="Hwang C.Y."/>
        </authorList>
    </citation>
    <scope>NUCLEOTIDE SEQUENCE</scope>
    <source>
        <strain evidence="19">R106</strain>
    </source>
</reference>
<evidence type="ECO:0000256" key="15">
    <source>
        <dbReference type="SAM" id="SignalP"/>
    </source>
</evidence>
<evidence type="ECO:0000313" key="19">
    <source>
        <dbReference type="EMBL" id="RPA31896.1"/>
    </source>
</evidence>
<evidence type="ECO:0000256" key="14">
    <source>
        <dbReference type="RuleBase" id="RU003357"/>
    </source>
</evidence>
<evidence type="ECO:0000256" key="8">
    <source>
        <dbReference type="ARBA" id="ARBA00023065"/>
    </source>
</evidence>
<gene>
    <name evidence="19" type="ORF">EGC77_13345</name>
    <name evidence="18" type="ORF">EGC80_15855</name>
</gene>
<evidence type="ECO:0000256" key="5">
    <source>
        <dbReference type="ARBA" id="ARBA00022692"/>
    </source>
</evidence>
<protein>
    <submittedName>
        <fullName evidence="19">TonB-dependent receptor</fullName>
    </submittedName>
</protein>
<dbReference type="InterPro" id="IPR010917">
    <property type="entry name" value="TonB_rcpt_CS"/>
</dbReference>
<evidence type="ECO:0000259" key="17">
    <source>
        <dbReference type="Pfam" id="PF07715"/>
    </source>
</evidence>
<evidence type="ECO:0000313" key="21">
    <source>
        <dbReference type="Proteomes" id="UP000278855"/>
    </source>
</evidence>
<dbReference type="KEGG" id="spsr:EGC80_15855"/>
<dbReference type="PANTHER" id="PTHR32552">
    <property type="entry name" value="FERRICHROME IRON RECEPTOR-RELATED"/>
    <property type="match status" value="1"/>
</dbReference>
<name>A0A3N4E3Y9_9GAMM</name>
<evidence type="ECO:0000256" key="1">
    <source>
        <dbReference type="ARBA" id="ARBA00004571"/>
    </source>
</evidence>
<dbReference type="OrthoDB" id="127311at2"/>
<dbReference type="EMBL" id="CP034073">
    <property type="protein sequence ID" value="AZG36207.1"/>
    <property type="molecule type" value="Genomic_DNA"/>
</dbReference>
<feature type="short sequence motif" description="TonB C-terminal box" evidence="13">
    <location>
        <begin position="799"/>
        <end position="816"/>
    </location>
</feature>
<dbReference type="SUPFAM" id="SSF56935">
    <property type="entry name" value="Porins"/>
    <property type="match status" value="1"/>
</dbReference>
<evidence type="ECO:0000256" key="11">
    <source>
        <dbReference type="ARBA" id="ARBA00023237"/>
    </source>
</evidence>
<keyword evidence="7" id="KW-0408">Iron</keyword>
<reference evidence="21" key="2">
    <citation type="submission" date="2018-11" db="EMBL/GenBank/DDBJ databases">
        <title>Shewanella sp. R106.</title>
        <authorList>
            <person name="Hwang Y.J."/>
            <person name="Hwang C.Y."/>
        </authorList>
    </citation>
    <scope>NUCLEOTIDE SEQUENCE [LARGE SCALE GENOMIC DNA]</scope>
    <source>
        <strain evidence="21">R106</strain>
    </source>
</reference>
<reference evidence="18 20" key="1">
    <citation type="submission" date="2018-11" db="EMBL/GenBank/DDBJ databases">
        <title>Shewanella sp. M2.</title>
        <authorList>
            <person name="Hwang Y.J."/>
            <person name="Hwang C.Y."/>
        </authorList>
    </citation>
    <scope>NUCLEOTIDE SEQUENCE [LARGE SCALE GENOMIC DNA]</scope>
    <source>
        <strain evidence="18 20">M2</strain>
    </source>
</reference>
<dbReference type="RefSeq" id="WP_124013153.1">
    <property type="nucleotide sequence ID" value="NZ_CP034073.1"/>
</dbReference>
<keyword evidence="11 12" id="KW-0998">Cell outer membrane</keyword>
<dbReference type="Pfam" id="PF07715">
    <property type="entry name" value="Plug"/>
    <property type="match status" value="1"/>
</dbReference>
<dbReference type="InterPro" id="IPR036942">
    <property type="entry name" value="Beta-barrel_TonB_sf"/>
</dbReference>
<dbReference type="Proteomes" id="UP000278855">
    <property type="component" value="Unassembled WGS sequence"/>
</dbReference>
<keyword evidence="19" id="KW-0675">Receptor</keyword>
<sequence>MNNNNSKIFKHSLLAFAVMGVLGSTAYAEEEKSTNETYDGSIERIVVTASKRAKGLQESPVAITVVSSKAIEQAKVMDITDLQTLVPTLRVTPLQRSTNTNFAIRGFGNGTNNTGIEPSVGVFIDGVYRSRAASQIGDLPRLQQIEVLSGPQSTLFGKNASAGVISVTTREPSYEQEGKIEVGVGNYNQQEIKGYYTNGITDNLAFSFSGGVNTRDGYTESVVGLNDVNDRDRWNVRGQALYQPTEDIKFRFIADYSKIQEACCSVEDAINGPTTAAVRALGGIVIDENDSFSYQSALNSDPDNNVKDGGVSLQIDIDFDGYSFTSISALRKNDSDFINDVDYTSLDILNEGGYTDIKTITQEFRLTSTGERDLEWMFGAYVFNEEVITGDTLYYGNDIRNYFDVLMAAGGAPGLLGGVEGVYGLEPGTFFSNDSAVSSEFDQQNDAYSLFASFDYHITDDFTAIFGVSYTNDKKDVTISQNHTDVLSALDLDTVPTLFGVPIGSIPQLAPAVPVIKSLQFLPPMLGLPNAVENHESDDSKTTWSLRLAYEINDNINVFATAATGFKATSWNLSRYSSPFASDKEALESAGLALPNQVYGGRYASPEEAMVYEIGIKTQFENGSFSATLFDQTIEGFQSSIFIGTGYVLANAGQQSTQGLEFDSIYNLTQDWSFTLAGTFLDPVYDSFEGASGLDGPVDLSGEKPAGIHEVSITAGIVYNFEVFNGADGYVRTDYIYESDVKLAENTPESLTREVNSFNASAGLAFDNGVNLQLWVRNLTNDEYLLSAFPPPIQAGSFNGYPNQPRTFGANISYQF</sequence>
<comment type="similarity">
    <text evidence="12 14">Belongs to the TonB-dependent receptor family.</text>
</comment>
<dbReference type="EMBL" id="RKKB01000004">
    <property type="protein sequence ID" value="RPA31896.1"/>
    <property type="molecule type" value="Genomic_DNA"/>
</dbReference>
<dbReference type="PROSITE" id="PS01156">
    <property type="entry name" value="TONB_DEPENDENT_REC_2"/>
    <property type="match status" value="1"/>
</dbReference>
<dbReference type="InterPro" id="IPR012910">
    <property type="entry name" value="Plug_dom"/>
</dbReference>
<feature type="domain" description="TonB-dependent receptor-like beta-barrel" evidence="16">
    <location>
        <begin position="288"/>
        <end position="779"/>
    </location>
</feature>
<evidence type="ECO:0000256" key="3">
    <source>
        <dbReference type="ARBA" id="ARBA00022452"/>
    </source>
</evidence>
<keyword evidence="6 15" id="KW-0732">Signal</keyword>
<dbReference type="Pfam" id="PF00593">
    <property type="entry name" value="TonB_dep_Rec_b-barrel"/>
    <property type="match status" value="1"/>
</dbReference>
<evidence type="ECO:0000256" key="7">
    <source>
        <dbReference type="ARBA" id="ARBA00023004"/>
    </source>
</evidence>
<keyword evidence="3 12" id="KW-1134">Transmembrane beta strand</keyword>
<keyword evidence="4" id="KW-0410">Iron transport</keyword>
<dbReference type="PROSITE" id="PS52016">
    <property type="entry name" value="TONB_DEPENDENT_REC_3"/>
    <property type="match status" value="1"/>
</dbReference>
<keyword evidence="8" id="KW-0406">Ion transport</keyword>
<evidence type="ECO:0000256" key="13">
    <source>
        <dbReference type="PROSITE-ProRule" id="PRU10144"/>
    </source>
</evidence>
<keyword evidence="20" id="KW-1185">Reference proteome</keyword>
<evidence type="ECO:0000313" key="18">
    <source>
        <dbReference type="EMBL" id="AZG36207.1"/>
    </source>
</evidence>
<evidence type="ECO:0000256" key="9">
    <source>
        <dbReference type="ARBA" id="ARBA00023077"/>
    </source>
</evidence>
<keyword evidence="9 14" id="KW-0798">TonB box</keyword>
<dbReference type="InterPro" id="IPR039426">
    <property type="entry name" value="TonB-dep_rcpt-like"/>
</dbReference>
<evidence type="ECO:0000256" key="2">
    <source>
        <dbReference type="ARBA" id="ARBA00022448"/>
    </source>
</evidence>
<evidence type="ECO:0000259" key="16">
    <source>
        <dbReference type="Pfam" id="PF00593"/>
    </source>
</evidence>
<dbReference type="AlphaFoldDB" id="A0A3N4E3Y9"/>
<dbReference type="InterPro" id="IPR000531">
    <property type="entry name" value="Beta-barrel_TonB"/>
</dbReference>
<evidence type="ECO:0000256" key="6">
    <source>
        <dbReference type="ARBA" id="ARBA00022729"/>
    </source>
</evidence>
<proteinExistence type="inferred from homology"/>
<evidence type="ECO:0000256" key="4">
    <source>
        <dbReference type="ARBA" id="ARBA00022496"/>
    </source>
</evidence>
<keyword evidence="2 12" id="KW-0813">Transport</keyword>
<evidence type="ECO:0000313" key="20">
    <source>
        <dbReference type="Proteomes" id="UP000273778"/>
    </source>
</evidence>
<evidence type="ECO:0000256" key="12">
    <source>
        <dbReference type="PROSITE-ProRule" id="PRU01360"/>
    </source>
</evidence>
<feature type="domain" description="TonB-dependent receptor plug" evidence="17">
    <location>
        <begin position="56"/>
        <end position="164"/>
    </location>
</feature>
<comment type="subcellular location">
    <subcellularLocation>
        <location evidence="1 12">Cell outer membrane</location>
        <topology evidence="1 12">Multi-pass membrane protein</topology>
    </subcellularLocation>
</comment>
<dbReference type="PANTHER" id="PTHR32552:SF81">
    <property type="entry name" value="TONB-DEPENDENT OUTER MEMBRANE RECEPTOR"/>
    <property type="match status" value="1"/>
</dbReference>
<dbReference type="Proteomes" id="UP000273778">
    <property type="component" value="Chromosome"/>
</dbReference>
<dbReference type="GO" id="GO:0009279">
    <property type="term" value="C:cell outer membrane"/>
    <property type="evidence" value="ECO:0007669"/>
    <property type="project" value="UniProtKB-SubCell"/>
</dbReference>
<keyword evidence="5 12" id="KW-0812">Transmembrane</keyword>
<feature type="signal peptide" evidence="15">
    <location>
        <begin position="1"/>
        <end position="28"/>
    </location>
</feature>
<feature type="chain" id="PRO_5018210593" evidence="15">
    <location>
        <begin position="29"/>
        <end position="816"/>
    </location>
</feature>
<dbReference type="GO" id="GO:0006826">
    <property type="term" value="P:iron ion transport"/>
    <property type="evidence" value="ECO:0007669"/>
    <property type="project" value="UniProtKB-KW"/>
</dbReference>
<dbReference type="Gene3D" id="2.40.170.20">
    <property type="entry name" value="TonB-dependent receptor, beta-barrel domain"/>
    <property type="match status" value="1"/>
</dbReference>
<evidence type="ECO:0000256" key="10">
    <source>
        <dbReference type="ARBA" id="ARBA00023136"/>
    </source>
</evidence>
<keyword evidence="10 12" id="KW-0472">Membrane</keyword>
<organism evidence="19 21">
    <name type="scientific">Shewanella psychromarinicola</name>
    <dbReference type="NCBI Taxonomy" id="2487742"/>
    <lineage>
        <taxon>Bacteria</taxon>
        <taxon>Pseudomonadati</taxon>
        <taxon>Pseudomonadota</taxon>
        <taxon>Gammaproteobacteria</taxon>
        <taxon>Alteromonadales</taxon>
        <taxon>Shewanellaceae</taxon>
        <taxon>Shewanella</taxon>
    </lineage>
</organism>